<dbReference type="GO" id="GO:0016787">
    <property type="term" value="F:hydrolase activity"/>
    <property type="evidence" value="ECO:0007669"/>
    <property type="project" value="UniProtKB-KW"/>
</dbReference>
<reference evidence="3 4" key="1">
    <citation type="submission" date="2023-12" db="EMBL/GenBank/DDBJ databases">
        <title>Description of an unclassified Opitutus bacterium of Verrucomicrobiota.</title>
        <authorList>
            <person name="Zhang D.-F."/>
        </authorList>
    </citation>
    <scope>NUCLEOTIDE SEQUENCE [LARGE SCALE GENOMIC DNA]</scope>
    <source>
        <strain evidence="3 4">WL0086</strain>
    </source>
</reference>
<dbReference type="InterPro" id="IPR005511">
    <property type="entry name" value="SMP-30"/>
</dbReference>
<evidence type="ECO:0000313" key="3">
    <source>
        <dbReference type="EMBL" id="WRQ87655.1"/>
    </source>
</evidence>
<keyword evidence="3" id="KW-0378">Hydrolase</keyword>
<feature type="domain" description="SMP-30/Gluconolactonase/LRE-like region" evidence="2">
    <location>
        <begin position="18"/>
        <end position="260"/>
    </location>
</feature>
<proteinExistence type="inferred from homology"/>
<dbReference type="PRINTS" id="PR01790">
    <property type="entry name" value="SMP30FAMILY"/>
</dbReference>
<gene>
    <name evidence="3" type="ORF">K1X11_022810</name>
</gene>
<accession>A0ABZ1C7P0</accession>
<evidence type="ECO:0000313" key="4">
    <source>
        <dbReference type="Proteomes" id="UP000738431"/>
    </source>
</evidence>
<sequence length="295" mass="32062">MPDTLSATPLPALGLYELGEGPVWDDLTQYFHWVDINTGRFFRHDPATGATTHWEMGARCGFAVPTNRPGIWLAARGAEVVCLDLATGDATPFHRLDPETDFRCNDGKCDPQGRLWAGTVPLDWGNFTGALYRVTAAAGPAAQRRQTGCSNGLAWSPDGRFCYFIDSLTGLVDRYSWSADTGTIFNRETLANYSQVDDTPDGMCIDAEGHLWVAFYNGHCVRRLDGLTGAELAKVELPVAQVTSCAFGGPDLATLYITTAFEGLDAAARAPQPLAGSLFTCQPDVRGLPVDRFRF</sequence>
<organism evidence="3 4">
    <name type="scientific">Actomonas aquatica</name>
    <dbReference type="NCBI Taxonomy" id="2866162"/>
    <lineage>
        <taxon>Bacteria</taxon>
        <taxon>Pseudomonadati</taxon>
        <taxon>Verrucomicrobiota</taxon>
        <taxon>Opitutia</taxon>
        <taxon>Opitutales</taxon>
        <taxon>Opitutaceae</taxon>
        <taxon>Actomonas</taxon>
    </lineage>
</organism>
<name>A0ABZ1C7P0_9BACT</name>
<dbReference type="Proteomes" id="UP000738431">
    <property type="component" value="Chromosome"/>
</dbReference>
<dbReference type="InterPro" id="IPR013658">
    <property type="entry name" value="SGL"/>
</dbReference>
<dbReference type="SUPFAM" id="SSF63829">
    <property type="entry name" value="Calcium-dependent phosphotriesterase"/>
    <property type="match status" value="1"/>
</dbReference>
<comment type="similarity">
    <text evidence="1">Belongs to the SMP-30/CGR1 family.</text>
</comment>
<dbReference type="InterPro" id="IPR011042">
    <property type="entry name" value="6-blade_b-propeller_TolB-like"/>
</dbReference>
<evidence type="ECO:0000259" key="2">
    <source>
        <dbReference type="Pfam" id="PF08450"/>
    </source>
</evidence>
<dbReference type="Gene3D" id="2.120.10.30">
    <property type="entry name" value="TolB, C-terminal domain"/>
    <property type="match status" value="1"/>
</dbReference>
<dbReference type="EC" id="3.1.1.99" evidence="3"/>
<dbReference type="Pfam" id="PF08450">
    <property type="entry name" value="SGL"/>
    <property type="match status" value="1"/>
</dbReference>
<evidence type="ECO:0000256" key="1">
    <source>
        <dbReference type="ARBA" id="ARBA00008853"/>
    </source>
</evidence>
<keyword evidence="4" id="KW-1185">Reference proteome</keyword>
<dbReference type="PANTHER" id="PTHR10907:SF47">
    <property type="entry name" value="REGUCALCIN"/>
    <property type="match status" value="1"/>
</dbReference>
<dbReference type="RefSeq" id="WP_221030187.1">
    <property type="nucleotide sequence ID" value="NZ_CP139781.1"/>
</dbReference>
<dbReference type="PANTHER" id="PTHR10907">
    <property type="entry name" value="REGUCALCIN"/>
    <property type="match status" value="1"/>
</dbReference>
<dbReference type="EMBL" id="CP139781">
    <property type="protein sequence ID" value="WRQ87655.1"/>
    <property type="molecule type" value="Genomic_DNA"/>
</dbReference>
<protein>
    <submittedName>
        <fullName evidence="3">SMP-30/gluconolactonase/LRE family protein</fullName>
        <ecNumber evidence="3">3.1.1.99</ecNumber>
    </submittedName>
</protein>